<dbReference type="EMBL" id="QGGR01000011">
    <property type="protein sequence ID" value="PWK45262.1"/>
    <property type="molecule type" value="Genomic_DNA"/>
</dbReference>
<feature type="region of interest" description="Disordered" evidence="1">
    <location>
        <begin position="1"/>
        <end position="39"/>
    </location>
</feature>
<proteinExistence type="predicted"/>
<keyword evidence="3" id="KW-1185">Reference proteome</keyword>
<reference evidence="2 3" key="1">
    <citation type="submission" date="2018-05" db="EMBL/GenBank/DDBJ databases">
        <title>Genomic Encyclopedia of Archaeal and Bacterial Type Strains, Phase II (KMG-II): from individual species to whole genera.</title>
        <authorList>
            <person name="Goeker M."/>
        </authorList>
    </citation>
    <scope>NUCLEOTIDE SEQUENCE [LARGE SCALE GENOMIC DNA]</scope>
    <source>
        <strain evidence="2 3">DSM 45184</strain>
    </source>
</reference>
<accession>A0A316FAC1</accession>
<name>A0A316FAC1_9ACTN</name>
<dbReference type="Proteomes" id="UP000245697">
    <property type="component" value="Unassembled WGS sequence"/>
</dbReference>
<protein>
    <submittedName>
        <fullName evidence="2">Uncharacterized protein</fullName>
    </submittedName>
</protein>
<comment type="caution">
    <text evidence="2">The sequence shown here is derived from an EMBL/GenBank/DDBJ whole genome shotgun (WGS) entry which is preliminary data.</text>
</comment>
<dbReference type="AlphaFoldDB" id="A0A316FAC1"/>
<evidence type="ECO:0000313" key="2">
    <source>
        <dbReference type="EMBL" id="PWK45262.1"/>
    </source>
</evidence>
<evidence type="ECO:0000256" key="1">
    <source>
        <dbReference type="SAM" id="MobiDB-lite"/>
    </source>
</evidence>
<organism evidence="2 3">
    <name type="scientific">Actinoplanes xinjiangensis</name>
    <dbReference type="NCBI Taxonomy" id="512350"/>
    <lineage>
        <taxon>Bacteria</taxon>
        <taxon>Bacillati</taxon>
        <taxon>Actinomycetota</taxon>
        <taxon>Actinomycetes</taxon>
        <taxon>Micromonosporales</taxon>
        <taxon>Micromonosporaceae</taxon>
        <taxon>Actinoplanes</taxon>
    </lineage>
</organism>
<evidence type="ECO:0000313" key="3">
    <source>
        <dbReference type="Proteomes" id="UP000245697"/>
    </source>
</evidence>
<sequence length="39" mass="4235">MSTGKSAYDVCYGQPRKTRLRPQNDSGDDIRTGSDLTGS</sequence>
<gene>
    <name evidence="2" type="ORF">BC793_111236</name>
</gene>